<protein>
    <recommendedName>
        <fullName evidence="8">Membrane transporter protein</fullName>
    </recommendedName>
</protein>
<evidence type="ECO:0000313" key="6">
    <source>
        <dbReference type="EMBL" id="ORX85109.1"/>
    </source>
</evidence>
<evidence type="ECO:0000256" key="2">
    <source>
        <dbReference type="ARBA" id="ARBA00022692"/>
    </source>
</evidence>
<keyword evidence="4 5" id="KW-0472">Membrane</keyword>
<dbReference type="Proteomes" id="UP000193944">
    <property type="component" value="Unassembled WGS sequence"/>
</dbReference>
<reference evidence="6 7" key="2">
    <citation type="submission" date="2016-08" db="EMBL/GenBank/DDBJ databases">
        <title>Pervasive Adenine N6-methylation of Active Genes in Fungi.</title>
        <authorList>
            <consortium name="DOE Joint Genome Institute"/>
            <person name="Mondo S.J."/>
            <person name="Dannebaum R.O."/>
            <person name="Kuo R.C."/>
            <person name="Labutti K."/>
            <person name="Haridas S."/>
            <person name="Kuo A."/>
            <person name="Salamov A."/>
            <person name="Ahrendt S.R."/>
            <person name="Lipzen A."/>
            <person name="Sullivan W."/>
            <person name="Andreopoulos W.B."/>
            <person name="Clum A."/>
            <person name="Lindquist E."/>
            <person name="Daum C."/>
            <person name="Ramamoorthy G.K."/>
            <person name="Gryganskyi A."/>
            <person name="Culley D."/>
            <person name="Magnuson J.K."/>
            <person name="James T.Y."/>
            <person name="O'Malley M.A."/>
            <person name="Stajich J.E."/>
            <person name="Spatafora J.W."/>
            <person name="Visel A."/>
            <person name="Grigoriev I.V."/>
        </authorList>
    </citation>
    <scope>NUCLEOTIDE SEQUENCE [LARGE SCALE GENOMIC DNA]</scope>
    <source>
        <strain evidence="6 7">S4</strain>
    </source>
</reference>
<evidence type="ECO:0000256" key="3">
    <source>
        <dbReference type="ARBA" id="ARBA00022989"/>
    </source>
</evidence>
<dbReference type="InterPro" id="IPR051598">
    <property type="entry name" value="TSUP/Inactive_protease-like"/>
</dbReference>
<sequence length="282" mass="30984">MHFVFVIIITFIATLLGSLCGIGGGIIIKPMLDAISSFSPFQIALISMSCVLTTSLTSVLKHIYHKTKISFKEATTLGIGGILGGLLGSFLFDFVKKAILDVNPNNGHNIIIIIQNAGIAFFMILVLIYMLFLKKRKVGFHLKNLIFVGIIGLLLGMISVFLDIGGGAINVCIFILLFSMDVKLASINSLLVIVFSQSAKFVQYIIRGNFTKNVTFDTILTWWLFVILISISVFTGLLGSHLNRKLKSNHIDTCYEISIVAIIIIAGYNVISKLIYLSNQTE</sequence>
<dbReference type="EMBL" id="MCFG01000040">
    <property type="protein sequence ID" value="ORX85109.1"/>
    <property type="molecule type" value="Genomic_DNA"/>
</dbReference>
<feature type="transmembrane region" description="Helical" evidence="5">
    <location>
        <begin position="184"/>
        <end position="206"/>
    </location>
</feature>
<feature type="transmembrane region" description="Helical" evidence="5">
    <location>
        <begin position="145"/>
        <end position="178"/>
    </location>
</feature>
<reference evidence="6 7" key="1">
    <citation type="submission" date="2016-08" db="EMBL/GenBank/DDBJ databases">
        <title>A Parts List for Fungal Cellulosomes Revealed by Comparative Genomics.</title>
        <authorList>
            <consortium name="DOE Joint Genome Institute"/>
            <person name="Haitjema C.H."/>
            <person name="Gilmore S.P."/>
            <person name="Henske J.K."/>
            <person name="Solomon K.V."/>
            <person name="De Groot R."/>
            <person name="Kuo A."/>
            <person name="Mondo S.J."/>
            <person name="Salamov A.A."/>
            <person name="Labutti K."/>
            <person name="Zhao Z."/>
            <person name="Chiniquy J."/>
            <person name="Barry K."/>
            <person name="Brewer H.M."/>
            <person name="Purvine S.O."/>
            <person name="Wright A.T."/>
            <person name="Boxma B."/>
            <person name="Van Alen T."/>
            <person name="Hackstein J.H."/>
            <person name="Baker S.E."/>
            <person name="Grigoriev I.V."/>
            <person name="O'Malley M.A."/>
        </authorList>
    </citation>
    <scope>NUCLEOTIDE SEQUENCE [LARGE SCALE GENOMIC DNA]</scope>
    <source>
        <strain evidence="6 7">S4</strain>
    </source>
</reference>
<gene>
    <name evidence="6" type="ORF">BCR32DRAFT_290883</name>
</gene>
<dbReference type="Pfam" id="PF01925">
    <property type="entry name" value="TauE"/>
    <property type="match status" value="1"/>
</dbReference>
<organism evidence="6 7">
    <name type="scientific">Anaeromyces robustus</name>
    <dbReference type="NCBI Taxonomy" id="1754192"/>
    <lineage>
        <taxon>Eukaryota</taxon>
        <taxon>Fungi</taxon>
        <taxon>Fungi incertae sedis</taxon>
        <taxon>Chytridiomycota</taxon>
        <taxon>Chytridiomycota incertae sedis</taxon>
        <taxon>Neocallimastigomycetes</taxon>
        <taxon>Neocallimastigales</taxon>
        <taxon>Neocallimastigaceae</taxon>
        <taxon>Anaeromyces</taxon>
    </lineage>
</organism>
<keyword evidence="7" id="KW-1185">Reference proteome</keyword>
<feature type="transmembrane region" description="Helical" evidence="5">
    <location>
        <begin position="257"/>
        <end position="276"/>
    </location>
</feature>
<dbReference type="GO" id="GO:0016020">
    <property type="term" value="C:membrane"/>
    <property type="evidence" value="ECO:0007669"/>
    <property type="project" value="UniProtKB-SubCell"/>
</dbReference>
<feature type="transmembrane region" description="Helical" evidence="5">
    <location>
        <begin position="76"/>
        <end position="95"/>
    </location>
</feature>
<dbReference type="PANTHER" id="PTHR43701">
    <property type="entry name" value="MEMBRANE TRANSPORTER PROTEIN MJ0441-RELATED"/>
    <property type="match status" value="1"/>
</dbReference>
<keyword evidence="2 5" id="KW-0812">Transmembrane</keyword>
<dbReference type="InterPro" id="IPR002781">
    <property type="entry name" value="TM_pro_TauE-like"/>
</dbReference>
<comment type="subcellular location">
    <subcellularLocation>
        <location evidence="1">Membrane</location>
        <topology evidence="1">Multi-pass membrane protein</topology>
    </subcellularLocation>
</comment>
<feature type="transmembrane region" description="Helical" evidence="5">
    <location>
        <begin position="40"/>
        <end position="64"/>
    </location>
</feature>
<evidence type="ECO:0000256" key="5">
    <source>
        <dbReference type="SAM" id="Phobius"/>
    </source>
</evidence>
<evidence type="ECO:0008006" key="8">
    <source>
        <dbReference type="Google" id="ProtNLM"/>
    </source>
</evidence>
<dbReference type="PANTHER" id="PTHR43701:SF5">
    <property type="entry name" value="MEMBRANE TRANSPORTER PROTEIN-RELATED"/>
    <property type="match status" value="1"/>
</dbReference>
<feature type="transmembrane region" description="Helical" evidence="5">
    <location>
        <begin position="5"/>
        <end position="28"/>
    </location>
</feature>
<accession>A0A1Y1XH74</accession>
<name>A0A1Y1XH74_9FUNG</name>
<evidence type="ECO:0000256" key="4">
    <source>
        <dbReference type="ARBA" id="ARBA00023136"/>
    </source>
</evidence>
<proteinExistence type="predicted"/>
<keyword evidence="3 5" id="KW-1133">Transmembrane helix</keyword>
<feature type="transmembrane region" description="Helical" evidence="5">
    <location>
        <begin position="218"/>
        <end position="237"/>
    </location>
</feature>
<evidence type="ECO:0000256" key="1">
    <source>
        <dbReference type="ARBA" id="ARBA00004141"/>
    </source>
</evidence>
<dbReference type="AlphaFoldDB" id="A0A1Y1XH74"/>
<feature type="transmembrane region" description="Helical" evidence="5">
    <location>
        <begin position="110"/>
        <end position="133"/>
    </location>
</feature>
<dbReference type="OrthoDB" id="2148787at2759"/>
<comment type="caution">
    <text evidence="6">The sequence shown here is derived from an EMBL/GenBank/DDBJ whole genome shotgun (WGS) entry which is preliminary data.</text>
</comment>
<evidence type="ECO:0000313" key="7">
    <source>
        <dbReference type="Proteomes" id="UP000193944"/>
    </source>
</evidence>